<organism evidence="2 3">
    <name type="scientific">Caenimonas koreensis DSM 17982</name>
    <dbReference type="NCBI Taxonomy" id="1121255"/>
    <lineage>
        <taxon>Bacteria</taxon>
        <taxon>Pseudomonadati</taxon>
        <taxon>Pseudomonadota</taxon>
        <taxon>Betaproteobacteria</taxon>
        <taxon>Burkholderiales</taxon>
        <taxon>Comamonadaceae</taxon>
        <taxon>Caenimonas</taxon>
    </lineage>
</organism>
<dbReference type="Pfam" id="PF11981">
    <property type="entry name" value="DUF3482"/>
    <property type="match status" value="1"/>
</dbReference>
<keyword evidence="1" id="KW-0472">Membrane</keyword>
<dbReference type="AlphaFoldDB" id="A0A844ATZ7"/>
<protein>
    <submittedName>
        <fullName evidence="2">DUF2868 domain-containing protein</fullName>
    </submittedName>
</protein>
<reference evidence="2 3" key="1">
    <citation type="submission" date="2019-11" db="EMBL/GenBank/DDBJ databases">
        <title>Caenimonas koreensis gen. nov., sp. nov., isolated from activated sludge.</title>
        <authorList>
            <person name="Seung H.R."/>
        </authorList>
    </citation>
    <scope>NUCLEOTIDE SEQUENCE [LARGE SCALE GENOMIC DNA]</scope>
    <source>
        <strain evidence="2 3">EMB320</strain>
    </source>
</reference>
<dbReference type="OrthoDB" id="4998316at2"/>
<feature type="transmembrane region" description="Helical" evidence="1">
    <location>
        <begin position="89"/>
        <end position="108"/>
    </location>
</feature>
<dbReference type="Pfam" id="PF11067">
    <property type="entry name" value="DUF2868"/>
    <property type="match status" value="1"/>
</dbReference>
<keyword evidence="3" id="KW-1185">Reference proteome</keyword>
<evidence type="ECO:0000313" key="2">
    <source>
        <dbReference type="EMBL" id="MRD47960.1"/>
    </source>
</evidence>
<keyword evidence="1" id="KW-1133">Transmembrane helix</keyword>
<feature type="transmembrane region" description="Helical" evidence="1">
    <location>
        <begin position="595"/>
        <end position="618"/>
    </location>
</feature>
<keyword evidence="1" id="KW-0812">Transmembrane</keyword>
<accession>A0A844ATZ7</accession>
<dbReference type="InterPro" id="IPR021296">
    <property type="entry name" value="DUF2868"/>
</dbReference>
<evidence type="ECO:0000313" key="3">
    <source>
        <dbReference type="Proteomes" id="UP000487350"/>
    </source>
</evidence>
<dbReference type="RefSeq" id="WP_153585278.1">
    <property type="nucleotide sequence ID" value="NZ_WJBU01000010.1"/>
</dbReference>
<name>A0A844ATZ7_9BURK</name>
<proteinExistence type="predicted"/>
<gene>
    <name evidence="2" type="ORF">GHT07_11770</name>
</gene>
<evidence type="ECO:0000256" key="1">
    <source>
        <dbReference type="SAM" id="Phobius"/>
    </source>
</evidence>
<dbReference type="Proteomes" id="UP000487350">
    <property type="component" value="Unassembled WGS sequence"/>
</dbReference>
<comment type="caution">
    <text evidence="2">The sequence shown here is derived from an EMBL/GenBank/DDBJ whole genome shotgun (WGS) entry which is preliminary data.</text>
</comment>
<feature type="transmembrane region" description="Helical" evidence="1">
    <location>
        <begin position="120"/>
        <end position="143"/>
    </location>
</feature>
<feature type="transmembrane region" description="Helical" evidence="1">
    <location>
        <begin position="280"/>
        <end position="301"/>
    </location>
</feature>
<sequence length="725" mass="77746">MQDLMAQFDEHDARRIVLIQAIELTDTRAALISDAERDRADRTVLAQRSSGRNCAPDAKWFIAARAAELLHTVESRSPALARMERRDPWWDRLAWLLPLLALAAGFSSDRLFNWSRTDLLSIPLIGVIAWNLVVYALLIASAVRKRGDTRFLRGLAEMPSWFSRRAAARLRESAALQFRLLWWRVAGAMEAARLYKLLHLSAAAWAVGVVLSIAVAGLATQFRIGWESTWLDANGVYAVLRVMELPARALGLDGFTFEQVRRLQFGPGAAPGQPEAQRWALIYICFLTATVIVPRCLLWLLAAYRVRAAGRGVTIDLSQDYFAGVLARVSPARVVLGIHANDLRLKQAVLNLLAQAGESGAGARGEAFDPALLTTEQGDRLELAAPGEPADLVWLVVESGVQPGDVALRLRDASPGNGKVLLLCEDADLVAACRQQVPADVMLLPDCGACWPLEQPLHHWLLVSITGRKRAGMDRLVKAWSAHHANRLTAAMALLGAALAASVQDSEKVRGLLPGAKERAVATSALLERMQARLDSLHAELVRLYSVPASALTHSMDDASGHGQAIGQAGAGAAGALAGALAGAKIDLLTGGLTLGAGMAVGAILGGAGVFTAARYWLLGSDVRLSDEQVLGLAEMLVMQYLATIHSGRVRDVRSTVMAPGWKSETVAAVAADAPHYQREAKRARDASVDTSGELAATLRRSTWRALGGIYAGVPLHGVGDAPAP</sequence>
<feature type="transmembrane region" description="Helical" evidence="1">
    <location>
        <begin position="197"/>
        <end position="219"/>
    </location>
</feature>
<dbReference type="EMBL" id="WJBU01000010">
    <property type="protein sequence ID" value="MRD47960.1"/>
    <property type="molecule type" value="Genomic_DNA"/>
</dbReference>
<dbReference type="InterPro" id="IPR021871">
    <property type="entry name" value="DUF3482"/>
</dbReference>